<dbReference type="AlphaFoldDB" id="A0AAJ2KS70"/>
<accession>A0AAJ2KS70</accession>
<gene>
    <name evidence="1" type="ORF">RYX45_01290</name>
</gene>
<dbReference type="EMBL" id="JAWJAY010000001">
    <property type="protein sequence ID" value="MDV2883796.1"/>
    <property type="molecule type" value="Genomic_DNA"/>
</dbReference>
<sequence>MKQVKYHAEQIQQIMKEQYGIEVFVEIKGHQIEPQLAKKIVSETERAIGGELILADSNQGTKWSGFENSRKGIDVAMFWKEG</sequence>
<name>A0AAJ2KS70_ALKPS</name>
<proteinExistence type="predicted"/>
<evidence type="ECO:0000313" key="1">
    <source>
        <dbReference type="EMBL" id="MDV2883796.1"/>
    </source>
</evidence>
<evidence type="ECO:0000313" key="2">
    <source>
        <dbReference type="Proteomes" id="UP001285636"/>
    </source>
</evidence>
<dbReference type="RefSeq" id="WP_323465644.1">
    <property type="nucleotide sequence ID" value="NZ_CP144224.1"/>
</dbReference>
<organism evidence="1 2">
    <name type="scientific">Alkalihalophilus pseudofirmus</name>
    <name type="common">Bacillus pseudofirmus</name>
    <dbReference type="NCBI Taxonomy" id="79885"/>
    <lineage>
        <taxon>Bacteria</taxon>
        <taxon>Bacillati</taxon>
        <taxon>Bacillota</taxon>
        <taxon>Bacilli</taxon>
        <taxon>Bacillales</taxon>
        <taxon>Bacillaceae</taxon>
        <taxon>Alkalihalophilus</taxon>
    </lineage>
</organism>
<reference evidence="1" key="1">
    <citation type="submission" date="2023-10" db="EMBL/GenBank/DDBJ databases">
        <title>Screening of Alkalihalophilus pseudofirmusBZ-TG-HK211 and Its Alleviation of Salt Stress on Rapeseed Growth.</title>
        <authorList>
            <person name="Zhao B."/>
            <person name="Guo T."/>
        </authorList>
    </citation>
    <scope>NUCLEOTIDE SEQUENCE</scope>
    <source>
        <strain evidence="1">BZ-TG-HK211</strain>
    </source>
</reference>
<dbReference type="Proteomes" id="UP001285636">
    <property type="component" value="Unassembled WGS sequence"/>
</dbReference>
<protein>
    <submittedName>
        <fullName evidence="1">Uncharacterized protein</fullName>
    </submittedName>
</protein>
<comment type="caution">
    <text evidence="1">The sequence shown here is derived from an EMBL/GenBank/DDBJ whole genome shotgun (WGS) entry which is preliminary data.</text>
</comment>